<comment type="caution">
    <text evidence="1">The sequence shown here is derived from an EMBL/GenBank/DDBJ whole genome shotgun (WGS) entry which is preliminary data.</text>
</comment>
<name>A0ABN2J578_9ACTN</name>
<evidence type="ECO:0000313" key="1">
    <source>
        <dbReference type="EMBL" id="GAA1718270.1"/>
    </source>
</evidence>
<protein>
    <submittedName>
        <fullName evidence="1">Uncharacterized protein</fullName>
    </submittedName>
</protein>
<accession>A0ABN2J578</accession>
<gene>
    <name evidence="1" type="ORF">GCM10009745_78810</name>
</gene>
<proteinExistence type="predicted"/>
<sequence length="349" mass="37310">MILRRNEVYRRGARVLTIRDRGRAIELGLGKYRVWGRFCVERLLSKPVWQGIGAVIGAVGVVISVAQLARPDEAVLPPVQEPTQQPSKQTGGVSVEGNGNCVNVGDGNNCTVSAPVITEDQNSLGVSPTWPMSLGCDGGTTVAAMKGDIAPGKVKRDPLKDIRAVLTKEHGAAYGRGSLSISLTAKVGTVVQIDNLKPIFYRDKATVQPEWVYDPMGGCGGSFARVFALNLDNHAWKDLGVVSDSDTPEGGKPPKGVPAETLGPRFHVSHDDPAVIVIRSQACTGYHEWGVELTYSTGGHTYTKVLGTEDAPFRSAGTPSRTTPVWTFMGGEDNTRLNLGDTTEAPKFC</sequence>
<keyword evidence="2" id="KW-1185">Reference proteome</keyword>
<dbReference type="EMBL" id="BAAANF010000029">
    <property type="protein sequence ID" value="GAA1718270.1"/>
    <property type="molecule type" value="Genomic_DNA"/>
</dbReference>
<dbReference type="Proteomes" id="UP001500280">
    <property type="component" value="Unassembled WGS sequence"/>
</dbReference>
<reference evidence="2" key="1">
    <citation type="journal article" date="2019" name="Int. J. Syst. Evol. Microbiol.">
        <title>The Global Catalogue of Microorganisms (GCM) 10K type strain sequencing project: providing services to taxonomists for standard genome sequencing and annotation.</title>
        <authorList>
            <consortium name="The Broad Institute Genomics Platform"/>
            <consortium name="The Broad Institute Genome Sequencing Center for Infectious Disease"/>
            <person name="Wu L."/>
            <person name="Ma J."/>
        </authorList>
    </citation>
    <scope>NUCLEOTIDE SEQUENCE [LARGE SCALE GENOMIC DNA]</scope>
    <source>
        <strain evidence="2">JCM 14307</strain>
    </source>
</reference>
<evidence type="ECO:0000313" key="2">
    <source>
        <dbReference type="Proteomes" id="UP001500280"/>
    </source>
</evidence>
<organism evidence="1 2">
    <name type="scientific">Kribbella yunnanensis</name>
    <dbReference type="NCBI Taxonomy" id="190194"/>
    <lineage>
        <taxon>Bacteria</taxon>
        <taxon>Bacillati</taxon>
        <taxon>Actinomycetota</taxon>
        <taxon>Actinomycetes</taxon>
        <taxon>Propionibacteriales</taxon>
        <taxon>Kribbellaceae</taxon>
        <taxon>Kribbella</taxon>
    </lineage>
</organism>